<feature type="domain" description="Disease resistance protein At4g27190-like leucine-rich repeats" evidence="8">
    <location>
        <begin position="810"/>
        <end position="918"/>
    </location>
</feature>
<dbReference type="Gene3D" id="3.40.50.300">
    <property type="entry name" value="P-loop containing nucleotide triphosphate hydrolases"/>
    <property type="match status" value="1"/>
</dbReference>
<gene>
    <name evidence="9" type="ORF">TSUD_125290</name>
</gene>
<dbReference type="PANTHER" id="PTHR33463:SF105">
    <property type="entry name" value="AND NB-ARC DOMAIN DISEASE RESISTANCE PROTEIN, PUTATIVE-RELATED"/>
    <property type="match status" value="1"/>
</dbReference>
<keyword evidence="10" id="KW-1185">Reference proteome</keyword>
<feature type="region of interest" description="Disordered" evidence="6">
    <location>
        <begin position="1265"/>
        <end position="1381"/>
    </location>
</feature>
<dbReference type="EMBL" id="DF973350">
    <property type="protein sequence ID" value="GAU27249.1"/>
    <property type="molecule type" value="Genomic_DNA"/>
</dbReference>
<comment type="similarity">
    <text evidence="1">Belongs to the disease resistance NB-LRR family.</text>
</comment>
<dbReference type="Pfam" id="PF00931">
    <property type="entry name" value="NB-ARC"/>
    <property type="match status" value="1"/>
</dbReference>
<evidence type="ECO:0000259" key="7">
    <source>
        <dbReference type="Pfam" id="PF00931"/>
    </source>
</evidence>
<dbReference type="InterPro" id="IPR002182">
    <property type="entry name" value="NB-ARC"/>
</dbReference>
<feature type="compositionally biased region" description="Acidic residues" evidence="6">
    <location>
        <begin position="1268"/>
        <end position="1280"/>
    </location>
</feature>
<dbReference type="FunFam" id="3.40.50.300:FF:001091">
    <property type="entry name" value="Probable disease resistance protein At1g61300"/>
    <property type="match status" value="1"/>
</dbReference>
<evidence type="ECO:0000256" key="5">
    <source>
        <dbReference type="SAM" id="Coils"/>
    </source>
</evidence>
<evidence type="ECO:0000256" key="1">
    <source>
        <dbReference type="ARBA" id="ARBA00008894"/>
    </source>
</evidence>
<accession>A0A2Z6N6Q6</accession>
<feature type="coiled-coil region" evidence="5">
    <location>
        <begin position="1577"/>
        <end position="1653"/>
    </location>
</feature>
<dbReference type="Gene3D" id="3.80.10.10">
    <property type="entry name" value="Ribonuclease Inhibitor"/>
    <property type="match status" value="3"/>
</dbReference>
<protein>
    <submittedName>
        <fullName evidence="9">Uncharacterized protein</fullName>
    </submittedName>
</protein>
<evidence type="ECO:0000256" key="3">
    <source>
        <dbReference type="ARBA" id="ARBA00022821"/>
    </source>
</evidence>
<dbReference type="GO" id="GO:0043531">
    <property type="term" value="F:ADP binding"/>
    <property type="evidence" value="ECO:0007669"/>
    <property type="project" value="InterPro"/>
</dbReference>
<evidence type="ECO:0000256" key="6">
    <source>
        <dbReference type="SAM" id="MobiDB-lite"/>
    </source>
</evidence>
<feature type="compositionally biased region" description="Basic and acidic residues" evidence="6">
    <location>
        <begin position="1345"/>
        <end position="1355"/>
    </location>
</feature>
<dbReference type="Proteomes" id="UP000242715">
    <property type="component" value="Unassembled WGS sequence"/>
</dbReference>
<keyword evidence="3" id="KW-0611">Plant defense</keyword>
<feature type="compositionally biased region" description="Basic and acidic residues" evidence="6">
    <location>
        <begin position="1366"/>
        <end position="1377"/>
    </location>
</feature>
<proteinExistence type="inferred from homology"/>
<feature type="coiled-coil region" evidence="5">
    <location>
        <begin position="34"/>
        <end position="89"/>
    </location>
</feature>
<dbReference type="PANTHER" id="PTHR33463">
    <property type="entry name" value="NB-ARC DOMAIN-CONTAINING PROTEIN-RELATED"/>
    <property type="match status" value="1"/>
</dbReference>
<dbReference type="InterPro" id="IPR050905">
    <property type="entry name" value="Plant_NBS-LRR"/>
</dbReference>
<reference evidence="10" key="1">
    <citation type="journal article" date="2017" name="Front. Plant Sci.">
        <title>Climate Clever Clovers: New Paradigm to Reduce the Environmental Footprint of Ruminants by Breeding Low Methanogenic Forages Utilizing Haplotype Variation.</title>
        <authorList>
            <person name="Kaur P."/>
            <person name="Appels R."/>
            <person name="Bayer P.E."/>
            <person name="Keeble-Gagnere G."/>
            <person name="Wang J."/>
            <person name="Hirakawa H."/>
            <person name="Shirasawa K."/>
            <person name="Vercoe P."/>
            <person name="Stefanova K."/>
            <person name="Durmic Z."/>
            <person name="Nichols P."/>
            <person name="Revell C."/>
            <person name="Isobe S.N."/>
            <person name="Edwards D."/>
            <person name="Erskine W."/>
        </authorList>
    </citation>
    <scope>NUCLEOTIDE SEQUENCE [LARGE SCALE GENOMIC DNA]</scope>
    <source>
        <strain evidence="10">cv. Daliak</strain>
    </source>
</reference>
<dbReference type="SUPFAM" id="SSF52058">
    <property type="entry name" value="L domain-like"/>
    <property type="match status" value="1"/>
</dbReference>
<dbReference type="Pfam" id="PF23247">
    <property type="entry name" value="LRR_RPS2"/>
    <property type="match status" value="1"/>
</dbReference>
<evidence type="ECO:0000256" key="4">
    <source>
        <dbReference type="ARBA" id="ARBA00022840"/>
    </source>
</evidence>
<dbReference type="Gene3D" id="1.10.8.430">
    <property type="entry name" value="Helical domain of apoptotic protease-activating factors"/>
    <property type="match status" value="1"/>
</dbReference>
<dbReference type="GO" id="GO:0006952">
    <property type="term" value="P:defense response"/>
    <property type="evidence" value="ECO:0007669"/>
    <property type="project" value="UniProtKB-KW"/>
</dbReference>
<dbReference type="InterPro" id="IPR027417">
    <property type="entry name" value="P-loop_NTPase"/>
</dbReference>
<dbReference type="InterPro" id="IPR042197">
    <property type="entry name" value="Apaf_helical"/>
</dbReference>
<dbReference type="InterPro" id="IPR032675">
    <property type="entry name" value="LRR_dom_sf"/>
</dbReference>
<keyword evidence="4" id="KW-0067">ATP-binding</keyword>
<dbReference type="SUPFAM" id="SSF52540">
    <property type="entry name" value="P-loop containing nucleoside triphosphate hydrolases"/>
    <property type="match status" value="1"/>
</dbReference>
<dbReference type="GO" id="GO:0005524">
    <property type="term" value="F:ATP binding"/>
    <property type="evidence" value="ECO:0007669"/>
    <property type="project" value="UniProtKB-KW"/>
</dbReference>
<dbReference type="OrthoDB" id="1399370at2759"/>
<name>A0A2Z6N6Q6_TRISU</name>
<evidence type="ECO:0000256" key="2">
    <source>
        <dbReference type="ARBA" id="ARBA00022741"/>
    </source>
</evidence>
<keyword evidence="5" id="KW-0175">Coiled coil</keyword>
<evidence type="ECO:0000313" key="9">
    <source>
        <dbReference type="EMBL" id="GAU27249.1"/>
    </source>
</evidence>
<keyword evidence="2" id="KW-0547">Nucleotide-binding</keyword>
<dbReference type="PRINTS" id="PR00364">
    <property type="entry name" value="DISEASERSIST"/>
</dbReference>
<sequence>MEGCLTDLGKTFAEKLINGVIQKSRYLFCFKCIANDFESEKKNLEAEWKTMIQRFTKANENGKDIKYNAKFWEEEANKLIQEDTKLKQRCFFGFCPDCIWRYKRGEELANKIQKIKELMVMVGNLENVELPRSLPDVERYSSQSYILFKSRELKYQELLDALKDDSYYMIGLHGMGGTGKTTMAKEVGNQLKDSKQFNRVIITTVSNTPNIKKIQDDIAGSLGLVWKDKNESNRPKELWNRLTNGEKILVILDDVWGDLNFDDIGIPNSYNHKGCKVLVTTRYLKVCKKMACGETIQLELLSKEEAWDMFKIHADLSNISYKDILNQGRKIADECKGLPIAITTIASSLKGEKSQAEWDAALTSLQSPMSMGDIVNDELVDIFKCLKVSYDFLKDKKAKELFLLCSIFQEDEEISTEILTRLGIGVGLFGEGYGKYNIARNQVVVAKNKLLDSCLLMKTNKGDVKMHDLIREVAQWIASKEILAVDTSNKNQKSSLIGRDNNIKYLLFDGNPMDLCSSRFDGSKLEILILMVTGCFVDSFFENIAGLRVLNLIAGEEFTLSLPQSIRSLINIRSLLIKNVDLGDISVLGSLQSLETLDLNRCSIEELPQEIAEMKKLRLLNLKFCRVKRNNPFEVIQRCPSLEELYFWNSFNKFCQKITIPALERYLLIHDFRKMHDFSPSKYVSLRRDYLSEATFKHVIQTAEILKLQRIKKGWINLIPEIVGIDQGMNDLIELRLKYDSHLQCLVDTEHIDSQVPNVFSKLVVLELGEMENLKELCNGPICFDSLSNLEKLYIDNCEDLGSLFKCSLNLCNLKIVSLSRCSKLVSVFDLSTSQSLVLLERLSISRCEQLENIFSNDGDNDNNKRCNSLFPKLESIYILRCYKLKYIFGQHQDVELASLKELKLHDRPNFIDIFPESNHSFEGSSHSIYKPQTELEVEPIKSNKFPWSHMCCYGHKLRGSSSSTSTKVPFPSVYEDEPQHCSISLHIVVDIGDGSGTGVNIVFPKLKELTVIGCKKLEYIFGHINASDLQNYLRLPALISLYLSSLPSLIGMGTKNYHMMLSHLGDITLIGCPHVDNKSFGDFVYQMSKSQDSTTIKLIDLIIEECDGLKYIIEEDDADDHAENKEISNYHMSPIRACFPKLRTVCVVKCNKLKYVLPSSMCTELPNLWLLMIGEASKLEKIFGGSEEKVGRFPNLYAVVFVELPSFFQGIQFQTVQHRLVHNCQNLSLTSTSTDVLSTLIYTCYDKLDNDVSAYMRSVNKQLEEHSEIEDPSTSETEDQSSTSGSENAVEDHSTSEIEDQSIHEGSTSETRNKPPMQLNTKLSLEDVDLDDSKETTQTNNEVDSSKEESESTSRHKLTSSQIQKKQEAETEHEFVENVPDLEIPPLAILPTNSEELVNPQQSVAEIDTTVKPSQDHNDIEISVEEGTTSTIPMEDINNLMEEDPLLALVALENLLTRQASISSIRVLLQELKTLMDSSSDLDHLVSNQESKLKLISLFHQLNQHQRMLTSDEKDFVEKVQNFFIDNIIKHNTSQKLLKKYNQVLDSKTDLMNKLRSAKNAQTNIDSETSTTNAQIHELSLQTDELRKKLADLENQIDGLKSVAKQRDVQKMKLKAECSELAQQSKELLSALTSLEVDIREAERARNLAKEGFANLKSSFPAF</sequence>
<dbReference type="InterPro" id="IPR057135">
    <property type="entry name" value="At4g27190-like_LRR"/>
</dbReference>
<evidence type="ECO:0000313" key="10">
    <source>
        <dbReference type="Proteomes" id="UP000242715"/>
    </source>
</evidence>
<feature type="domain" description="NB-ARC" evidence="7">
    <location>
        <begin position="156"/>
        <end position="312"/>
    </location>
</feature>
<evidence type="ECO:0000259" key="8">
    <source>
        <dbReference type="Pfam" id="PF23247"/>
    </source>
</evidence>
<organism evidence="9 10">
    <name type="scientific">Trifolium subterraneum</name>
    <name type="common">Subterranean clover</name>
    <dbReference type="NCBI Taxonomy" id="3900"/>
    <lineage>
        <taxon>Eukaryota</taxon>
        <taxon>Viridiplantae</taxon>
        <taxon>Streptophyta</taxon>
        <taxon>Embryophyta</taxon>
        <taxon>Tracheophyta</taxon>
        <taxon>Spermatophyta</taxon>
        <taxon>Magnoliopsida</taxon>
        <taxon>eudicotyledons</taxon>
        <taxon>Gunneridae</taxon>
        <taxon>Pentapetalae</taxon>
        <taxon>rosids</taxon>
        <taxon>fabids</taxon>
        <taxon>Fabales</taxon>
        <taxon>Fabaceae</taxon>
        <taxon>Papilionoideae</taxon>
        <taxon>50 kb inversion clade</taxon>
        <taxon>NPAAA clade</taxon>
        <taxon>Hologalegina</taxon>
        <taxon>IRL clade</taxon>
        <taxon>Trifolieae</taxon>
        <taxon>Trifolium</taxon>
    </lineage>
</organism>